<proteinExistence type="predicted"/>
<dbReference type="InterPro" id="IPR018499">
    <property type="entry name" value="Tetraspanin/Peripherin"/>
</dbReference>
<comment type="caution">
    <text evidence="6">The sequence shown here is derived from an EMBL/GenBank/DDBJ whole genome shotgun (WGS) entry which is preliminary data.</text>
</comment>
<keyword evidence="3 5" id="KW-1133">Transmembrane helix</keyword>
<evidence type="ECO:0000256" key="5">
    <source>
        <dbReference type="SAM" id="Phobius"/>
    </source>
</evidence>
<sequence>MKIPPTCCKLNDKDAFLKNQKYEPIDANCPYVPNDTNSNMNKACWTSIEDYLKSRIGVVIGIAAGILVLEILCIVFAYCIISTLRAESVK</sequence>
<protein>
    <recommendedName>
        <fullName evidence="8">Tetraspanin</fullName>
    </recommendedName>
</protein>
<dbReference type="GO" id="GO:0016020">
    <property type="term" value="C:membrane"/>
    <property type="evidence" value="ECO:0007669"/>
    <property type="project" value="UniProtKB-SubCell"/>
</dbReference>
<reference evidence="6" key="1">
    <citation type="journal article" date="2019" name="bioRxiv">
        <title>The Genome of the Zebra Mussel, Dreissena polymorpha: A Resource for Invasive Species Research.</title>
        <authorList>
            <person name="McCartney M.A."/>
            <person name="Auch B."/>
            <person name="Kono T."/>
            <person name="Mallez S."/>
            <person name="Zhang Y."/>
            <person name="Obille A."/>
            <person name="Becker A."/>
            <person name="Abrahante J.E."/>
            <person name="Garbe J."/>
            <person name="Badalamenti J.P."/>
            <person name="Herman A."/>
            <person name="Mangelson H."/>
            <person name="Liachko I."/>
            <person name="Sullivan S."/>
            <person name="Sone E.D."/>
            <person name="Koren S."/>
            <person name="Silverstein K.A.T."/>
            <person name="Beckman K.B."/>
            <person name="Gohl D.M."/>
        </authorList>
    </citation>
    <scope>NUCLEOTIDE SEQUENCE</scope>
    <source>
        <strain evidence="6">Duluth1</strain>
        <tissue evidence="6">Whole animal</tissue>
    </source>
</reference>
<feature type="transmembrane region" description="Helical" evidence="5">
    <location>
        <begin position="56"/>
        <end position="81"/>
    </location>
</feature>
<evidence type="ECO:0000256" key="4">
    <source>
        <dbReference type="ARBA" id="ARBA00023136"/>
    </source>
</evidence>
<evidence type="ECO:0000256" key="1">
    <source>
        <dbReference type="ARBA" id="ARBA00004141"/>
    </source>
</evidence>
<keyword evidence="7" id="KW-1185">Reference proteome</keyword>
<accession>A0A9D4NC01</accession>
<evidence type="ECO:0000256" key="3">
    <source>
        <dbReference type="ARBA" id="ARBA00022989"/>
    </source>
</evidence>
<dbReference type="AlphaFoldDB" id="A0A9D4NC01"/>
<dbReference type="Pfam" id="PF00335">
    <property type="entry name" value="Tetraspanin"/>
    <property type="match status" value="1"/>
</dbReference>
<name>A0A9D4NC01_DREPO</name>
<gene>
    <name evidence="6" type="ORF">DPMN_015819</name>
</gene>
<dbReference type="EMBL" id="JAIWYP010000001">
    <property type="protein sequence ID" value="KAH3891713.1"/>
    <property type="molecule type" value="Genomic_DNA"/>
</dbReference>
<reference evidence="6" key="2">
    <citation type="submission" date="2020-11" db="EMBL/GenBank/DDBJ databases">
        <authorList>
            <person name="McCartney M.A."/>
            <person name="Auch B."/>
            <person name="Kono T."/>
            <person name="Mallez S."/>
            <person name="Becker A."/>
            <person name="Gohl D.M."/>
            <person name="Silverstein K.A.T."/>
            <person name="Koren S."/>
            <person name="Bechman K.B."/>
            <person name="Herman A."/>
            <person name="Abrahante J.E."/>
            <person name="Garbe J."/>
        </authorList>
    </citation>
    <scope>NUCLEOTIDE SEQUENCE</scope>
    <source>
        <strain evidence="6">Duluth1</strain>
        <tissue evidence="6">Whole animal</tissue>
    </source>
</reference>
<organism evidence="6 7">
    <name type="scientific">Dreissena polymorpha</name>
    <name type="common">Zebra mussel</name>
    <name type="synonym">Mytilus polymorpha</name>
    <dbReference type="NCBI Taxonomy" id="45954"/>
    <lineage>
        <taxon>Eukaryota</taxon>
        <taxon>Metazoa</taxon>
        <taxon>Spiralia</taxon>
        <taxon>Lophotrochozoa</taxon>
        <taxon>Mollusca</taxon>
        <taxon>Bivalvia</taxon>
        <taxon>Autobranchia</taxon>
        <taxon>Heteroconchia</taxon>
        <taxon>Euheterodonta</taxon>
        <taxon>Imparidentia</taxon>
        <taxon>Neoheterodontei</taxon>
        <taxon>Myida</taxon>
        <taxon>Dreissenoidea</taxon>
        <taxon>Dreissenidae</taxon>
        <taxon>Dreissena</taxon>
    </lineage>
</organism>
<evidence type="ECO:0000313" key="6">
    <source>
        <dbReference type="EMBL" id="KAH3891713.1"/>
    </source>
</evidence>
<keyword evidence="2 5" id="KW-0812">Transmembrane</keyword>
<comment type="subcellular location">
    <subcellularLocation>
        <location evidence="1">Membrane</location>
        <topology evidence="1">Multi-pass membrane protein</topology>
    </subcellularLocation>
</comment>
<dbReference type="Proteomes" id="UP000828390">
    <property type="component" value="Unassembled WGS sequence"/>
</dbReference>
<evidence type="ECO:0000313" key="7">
    <source>
        <dbReference type="Proteomes" id="UP000828390"/>
    </source>
</evidence>
<keyword evidence="4 5" id="KW-0472">Membrane</keyword>
<evidence type="ECO:0000256" key="2">
    <source>
        <dbReference type="ARBA" id="ARBA00022692"/>
    </source>
</evidence>
<evidence type="ECO:0008006" key="8">
    <source>
        <dbReference type="Google" id="ProtNLM"/>
    </source>
</evidence>